<sequence length="298" mass="34325">MNNIKTVFSIGDLEGLSGIKAHTIRIWEKRYGLLSPERSENNLRYYGLDELRKLLNVVLLTGYGVKISKVAKMRTEEIEMMVGEIRVGREDIKHTLHLFKLAMMTFDQPLFLDATDHLLIKMPFEKVFLEYYIPFLQEIGLMWQAGTIQPAHEHFISCLIRMILIQQISLCSRRVRKGTVPAYVLFLPFGEIHELGLMFLQYLITSYGEGCVYLGSSIPLDSLSEVTKLFRGVTFITYMTVLPEEKPLDEYVEALLEKVRDNHSQLWIVGRRVAELTLDDRDSLTLFTTLQDIAAKLS</sequence>
<dbReference type="PANTHER" id="PTHR30204">
    <property type="entry name" value="REDOX-CYCLING DRUG-SENSING TRANSCRIPTIONAL ACTIVATOR SOXR"/>
    <property type="match status" value="1"/>
</dbReference>
<dbReference type="Proteomes" id="UP000233767">
    <property type="component" value="Unassembled WGS sequence"/>
</dbReference>
<dbReference type="CDD" id="cd01104">
    <property type="entry name" value="HTH_MlrA-CarA"/>
    <property type="match status" value="1"/>
</dbReference>
<name>A0A497UDK0_9FLAO</name>
<comment type="caution">
    <text evidence="7">The sequence shown here is derived from an EMBL/GenBank/DDBJ whole genome shotgun (WGS) entry which is preliminary data.</text>
</comment>
<evidence type="ECO:0000259" key="5">
    <source>
        <dbReference type="PROSITE" id="PS50937"/>
    </source>
</evidence>
<feature type="domain" description="HTH merR-type" evidence="5">
    <location>
        <begin position="7"/>
        <end position="55"/>
    </location>
</feature>
<evidence type="ECO:0000313" key="6">
    <source>
        <dbReference type="EMBL" id="PKW30316.1"/>
    </source>
</evidence>
<dbReference type="Gene3D" id="1.10.1660.10">
    <property type="match status" value="1"/>
</dbReference>
<keyword evidence="1" id="KW-0678">Repressor</keyword>
<keyword evidence="8" id="KW-1185">Reference proteome</keyword>
<dbReference type="Proteomes" id="UP000275027">
    <property type="component" value="Unassembled WGS sequence"/>
</dbReference>
<accession>A0A497UDK0</accession>
<dbReference type="SUPFAM" id="SSF46955">
    <property type="entry name" value="Putative DNA-binding domain"/>
    <property type="match status" value="1"/>
</dbReference>
<organism evidence="7 9">
    <name type="scientific">Flavobacterium lindanitolerans</name>
    <dbReference type="NCBI Taxonomy" id="428988"/>
    <lineage>
        <taxon>Bacteria</taxon>
        <taxon>Pseudomonadati</taxon>
        <taxon>Bacteroidota</taxon>
        <taxon>Flavobacteriia</taxon>
        <taxon>Flavobacteriales</taxon>
        <taxon>Flavobacteriaceae</taxon>
        <taxon>Flavobacterium</taxon>
    </lineage>
</organism>
<dbReference type="Pfam" id="PF02607">
    <property type="entry name" value="B12-binding_2"/>
    <property type="match status" value="1"/>
</dbReference>
<evidence type="ECO:0000313" key="7">
    <source>
        <dbReference type="EMBL" id="RLJ24654.1"/>
    </source>
</evidence>
<dbReference type="InterPro" id="IPR009061">
    <property type="entry name" value="DNA-bd_dom_put_sf"/>
</dbReference>
<dbReference type="Pfam" id="PF13411">
    <property type="entry name" value="MerR_1"/>
    <property type="match status" value="1"/>
</dbReference>
<dbReference type="EMBL" id="PJND01000007">
    <property type="protein sequence ID" value="PKW30316.1"/>
    <property type="molecule type" value="Genomic_DNA"/>
</dbReference>
<gene>
    <name evidence="6" type="ORF">B0G92_1974</name>
    <name evidence="7" type="ORF">CLV50_2545</name>
</gene>
<dbReference type="Gene3D" id="1.10.1240.10">
    <property type="entry name" value="Methionine synthase domain"/>
    <property type="match status" value="1"/>
</dbReference>
<dbReference type="GO" id="GO:0003677">
    <property type="term" value="F:DNA binding"/>
    <property type="evidence" value="ECO:0007669"/>
    <property type="project" value="UniProtKB-KW"/>
</dbReference>
<protein>
    <submittedName>
        <fullName evidence="7">B12 binding protein</fullName>
    </submittedName>
</protein>
<dbReference type="InterPro" id="IPR000551">
    <property type="entry name" value="MerR-type_HTH_dom"/>
</dbReference>
<keyword evidence="4" id="KW-0804">Transcription</keyword>
<dbReference type="EMBL" id="RCCB01000012">
    <property type="protein sequence ID" value="RLJ24654.1"/>
    <property type="molecule type" value="Genomic_DNA"/>
</dbReference>
<dbReference type="PANTHER" id="PTHR30204:SF69">
    <property type="entry name" value="MERR-FAMILY TRANSCRIPTIONAL REGULATOR"/>
    <property type="match status" value="1"/>
</dbReference>
<dbReference type="InterPro" id="IPR003759">
    <property type="entry name" value="Cbl-bd_cap"/>
</dbReference>
<evidence type="ECO:0000313" key="8">
    <source>
        <dbReference type="Proteomes" id="UP000233767"/>
    </source>
</evidence>
<keyword evidence="2" id="KW-0805">Transcription regulation</keyword>
<keyword evidence="3" id="KW-0238">DNA-binding</keyword>
<dbReference type="RefSeq" id="WP_101471955.1">
    <property type="nucleotide sequence ID" value="NZ_PJND01000007.1"/>
</dbReference>
<reference evidence="7 9" key="2">
    <citation type="submission" date="2018-10" db="EMBL/GenBank/DDBJ databases">
        <title>Genomic Encyclopedia of Archaeal and Bacterial Type Strains, Phase II (KMG-II): from individual species to whole genera.</title>
        <authorList>
            <person name="Goeker M."/>
        </authorList>
    </citation>
    <scope>NUCLEOTIDE SEQUENCE [LARGE SCALE GENOMIC DNA]</scope>
    <source>
        <strain evidence="7 9">DSM 21886</strain>
    </source>
</reference>
<dbReference type="SMART" id="SM00422">
    <property type="entry name" value="HTH_MERR"/>
    <property type="match status" value="1"/>
</dbReference>
<dbReference type="InterPro" id="IPR036594">
    <property type="entry name" value="Meth_synthase_dom"/>
</dbReference>
<dbReference type="AlphaFoldDB" id="A0A497UDK0"/>
<evidence type="ECO:0000256" key="1">
    <source>
        <dbReference type="ARBA" id="ARBA00022491"/>
    </source>
</evidence>
<dbReference type="InterPro" id="IPR047057">
    <property type="entry name" value="MerR_fam"/>
</dbReference>
<dbReference type="Gene3D" id="3.40.50.280">
    <property type="entry name" value="Cobalamin-binding domain"/>
    <property type="match status" value="1"/>
</dbReference>
<evidence type="ECO:0000313" key="9">
    <source>
        <dbReference type="Proteomes" id="UP000275027"/>
    </source>
</evidence>
<evidence type="ECO:0000256" key="4">
    <source>
        <dbReference type="ARBA" id="ARBA00023163"/>
    </source>
</evidence>
<dbReference type="GO" id="GO:0003700">
    <property type="term" value="F:DNA-binding transcription factor activity"/>
    <property type="evidence" value="ECO:0007669"/>
    <property type="project" value="InterPro"/>
</dbReference>
<evidence type="ECO:0000256" key="3">
    <source>
        <dbReference type="ARBA" id="ARBA00023125"/>
    </source>
</evidence>
<evidence type="ECO:0000256" key="2">
    <source>
        <dbReference type="ARBA" id="ARBA00023015"/>
    </source>
</evidence>
<reference evidence="6 8" key="1">
    <citation type="submission" date="2017-12" db="EMBL/GenBank/DDBJ databases">
        <title>Genomic Encyclopedia of Type Strains, Phase III (KMG-III): the genomes of soil and plant-associated and newly described type strains.</title>
        <authorList>
            <person name="Whitman W."/>
        </authorList>
    </citation>
    <scope>NUCLEOTIDE SEQUENCE [LARGE SCALE GENOMIC DNA]</scope>
    <source>
        <strain evidence="6 8">IP-10</strain>
    </source>
</reference>
<dbReference type="PROSITE" id="PS50937">
    <property type="entry name" value="HTH_MERR_2"/>
    <property type="match status" value="1"/>
</dbReference>
<proteinExistence type="predicted"/>